<proteinExistence type="predicted"/>
<protein>
    <recommendedName>
        <fullName evidence="3">DUF1579 domain-containing protein</fullName>
    </recommendedName>
</protein>
<evidence type="ECO:0000313" key="2">
    <source>
        <dbReference type="EMBL" id="CAA9217765.1"/>
    </source>
</evidence>
<evidence type="ECO:0000256" key="1">
    <source>
        <dbReference type="SAM" id="SignalP"/>
    </source>
</evidence>
<gene>
    <name evidence="2" type="ORF">AVDCRST_MAG42-348</name>
</gene>
<feature type="signal peptide" evidence="1">
    <location>
        <begin position="1"/>
        <end position="22"/>
    </location>
</feature>
<sequence length="181" mass="20635">MGTRIIFTILTAILLQAPAIFAEDAGAEAKPPPELERFASMIGVWDTVTSYRFSPDAAIYEERSVETIQWSVNRQFMISDQLAERAEQPNNKLVITSWDSTNKEYKMVDLSPTGEVVNLSITFDGDIRRILYYPRVAGRLVRAELTIETTSPAESRFRCDFMDQGETWRFAEGISKKRRAE</sequence>
<name>A0A6J4H8T7_9BACT</name>
<dbReference type="EMBL" id="CADCTA010000025">
    <property type="protein sequence ID" value="CAA9217765.1"/>
    <property type="molecule type" value="Genomic_DNA"/>
</dbReference>
<accession>A0A6J4H8T7</accession>
<keyword evidence="1" id="KW-0732">Signal</keyword>
<dbReference type="AlphaFoldDB" id="A0A6J4H8T7"/>
<organism evidence="2">
    <name type="scientific">uncultured Chthoniobacterales bacterium</name>
    <dbReference type="NCBI Taxonomy" id="1836801"/>
    <lineage>
        <taxon>Bacteria</taxon>
        <taxon>Pseudomonadati</taxon>
        <taxon>Verrucomicrobiota</taxon>
        <taxon>Spartobacteria</taxon>
        <taxon>Chthoniobacterales</taxon>
        <taxon>environmental samples</taxon>
    </lineage>
</organism>
<evidence type="ECO:0008006" key="3">
    <source>
        <dbReference type="Google" id="ProtNLM"/>
    </source>
</evidence>
<reference evidence="2" key="1">
    <citation type="submission" date="2020-02" db="EMBL/GenBank/DDBJ databases">
        <authorList>
            <person name="Meier V. D."/>
        </authorList>
    </citation>
    <scope>NUCLEOTIDE SEQUENCE</scope>
    <source>
        <strain evidence="2">AVDCRST_MAG42</strain>
    </source>
</reference>
<feature type="chain" id="PRO_5026858547" description="DUF1579 domain-containing protein" evidence="1">
    <location>
        <begin position="23"/>
        <end position="181"/>
    </location>
</feature>